<protein>
    <submittedName>
        <fullName evidence="1">Uncharacterized protein</fullName>
    </submittedName>
</protein>
<dbReference type="Proteomes" id="UP000323317">
    <property type="component" value="Unassembled WGS sequence"/>
</dbReference>
<sequence>MTEEFKFYFSVKKVVVIEDAHNTKEVLVHTKIKKGRNQVCLENVFPVRITDIGIFPVPKAIAEKVKDPLLRRTLPFELKRYIKPQKRFLEPGDYS</sequence>
<name>A0A5D4KID1_9BACI</name>
<reference evidence="1 2" key="1">
    <citation type="submission" date="2019-08" db="EMBL/GenBank/DDBJ databases">
        <title>Bacillus genomes from the desert of Cuatro Cienegas, Coahuila.</title>
        <authorList>
            <person name="Olmedo-Alvarez G."/>
        </authorList>
    </citation>
    <scope>NUCLEOTIDE SEQUENCE [LARGE SCALE GENOMIC DNA]</scope>
    <source>
        <strain evidence="1 2">CH40_1T</strain>
    </source>
</reference>
<proteinExistence type="predicted"/>
<organism evidence="1 2">
    <name type="scientific">Rossellomorea vietnamensis</name>
    <dbReference type="NCBI Taxonomy" id="218284"/>
    <lineage>
        <taxon>Bacteria</taxon>
        <taxon>Bacillati</taxon>
        <taxon>Bacillota</taxon>
        <taxon>Bacilli</taxon>
        <taxon>Bacillales</taxon>
        <taxon>Bacillaceae</taxon>
        <taxon>Rossellomorea</taxon>
    </lineage>
</organism>
<dbReference type="AlphaFoldDB" id="A0A5D4KID1"/>
<evidence type="ECO:0000313" key="2">
    <source>
        <dbReference type="Proteomes" id="UP000323317"/>
    </source>
</evidence>
<accession>A0A5D4KID1</accession>
<dbReference type="EMBL" id="VTEH01000003">
    <property type="protein sequence ID" value="TYR76609.1"/>
    <property type="molecule type" value="Genomic_DNA"/>
</dbReference>
<comment type="caution">
    <text evidence="1">The sequence shown here is derived from an EMBL/GenBank/DDBJ whole genome shotgun (WGS) entry which is preliminary data.</text>
</comment>
<evidence type="ECO:0000313" key="1">
    <source>
        <dbReference type="EMBL" id="TYR76609.1"/>
    </source>
</evidence>
<gene>
    <name evidence="1" type="ORF">FZC79_06990</name>
</gene>
<dbReference type="RefSeq" id="WP_148946092.1">
    <property type="nucleotide sequence ID" value="NZ_JBNIKK010000006.1"/>
</dbReference>